<feature type="domain" description="Rhamnogalacturonase A/B/Epimerase-like pectate lyase" evidence="2">
    <location>
        <begin position="92"/>
        <end position="317"/>
    </location>
</feature>
<evidence type="ECO:0000313" key="4">
    <source>
        <dbReference type="Proteomes" id="UP000284842"/>
    </source>
</evidence>
<evidence type="ECO:0000313" key="3">
    <source>
        <dbReference type="EMBL" id="PPQ70368.1"/>
    </source>
</evidence>
<dbReference type="OrthoDB" id="1046782at2759"/>
<dbReference type="PANTHER" id="PTHR33928:SF2">
    <property type="entry name" value="PECTATE LYASE SUPERFAMILY PROTEIN DOMAIN-CONTAINING PROTEIN-RELATED"/>
    <property type="match status" value="1"/>
</dbReference>
<keyword evidence="1" id="KW-0732">Signal</keyword>
<dbReference type="Gene3D" id="2.160.20.10">
    <property type="entry name" value="Single-stranded right-handed beta-helix, Pectin lyase-like"/>
    <property type="match status" value="2"/>
</dbReference>
<dbReference type="STRING" id="181874.A0A409VVU9"/>
<dbReference type="InterPro" id="IPR011050">
    <property type="entry name" value="Pectin_lyase_fold/virulence"/>
</dbReference>
<dbReference type="GO" id="GO:0004650">
    <property type="term" value="F:polygalacturonase activity"/>
    <property type="evidence" value="ECO:0007669"/>
    <property type="project" value="InterPro"/>
</dbReference>
<dbReference type="EMBL" id="NHTK01005956">
    <property type="protein sequence ID" value="PPQ70368.1"/>
    <property type="molecule type" value="Genomic_DNA"/>
</dbReference>
<accession>A0A409VVU9</accession>
<sequence length="805" mass="86458">MRSFIATSIVALAAFFNVANAGGLDVNLGVGLHGGGHHPHHPHHPPPSPAVCPPGKTLGPGTAAPGEPFWMEKIKHQGKSPFNPNPQDYKVFRNVKDFGAVGDGVHDDTAAINAAISAQGVCGRNGCRSSTVSPVVVYFPQGTYLVSTSIYPIYYVQLIGDARNPPTILAAPNFQGLAVIDPNPYGDGGAQPFTPQTNFHRSIRNFIIDLRQVPSNSAAGTGIHWQMAQATSLINIVFEMSKAPNTAHQGIWMESGSGGFMGDLVFNGGKHGIWSGNQQFTVRNVTINDAKTAIFSIWNWGWTYQDLKINNCEIGLDIAHTEGAFAIVDATINNTPIFARTPRASNGTLSSGSLMLNNIRLKNVPVAVGVAETGAVLLQGTTLPNLPKVIDTWAQGNVYKNRNGQFVQSNIPSMNRPHSLLDSSGKFVSRGHPQYENYDVSQFVSVRDHGAVGDGVTDDTAALQNILNKFSSCKIIFVDAGFYVVTDTLKVPAGTRLVGEAWSVIAGKGPKFQKMNKPEVVVKVGEKGKRGITEITDIVFTTSGPAPGAIIVEWNAEDPVGVKGGSGMWDTHIRTAGAAGTNLESNICPKLSDSPIAACQAAFLSLHITKHATGYFEGTWVWLADHDLDIHGEAQLSAYSGRGILSESHGPVWMVGTASEHHVMYQYNLVGAKDHYMGLIQTESPYFQPNPPAPAPFVVNKAYNDPDPFPGVASSWALNVDRSKDIVVYGAGLYSFFDKYSQDCIGTRSCQAQTINIDQASDIEIYSLSTVSTVSMLSLNAEGVVHDADNLNGFASTMTAWRRRK</sequence>
<dbReference type="InterPro" id="IPR024535">
    <property type="entry name" value="RHGA/B-epi-like_pectate_lyase"/>
</dbReference>
<comment type="caution">
    <text evidence="3">The sequence shown here is derived from an EMBL/GenBank/DDBJ whole genome shotgun (WGS) entry which is preliminary data.</text>
</comment>
<organism evidence="3 4">
    <name type="scientific">Panaeolus cyanescens</name>
    <dbReference type="NCBI Taxonomy" id="181874"/>
    <lineage>
        <taxon>Eukaryota</taxon>
        <taxon>Fungi</taxon>
        <taxon>Dikarya</taxon>
        <taxon>Basidiomycota</taxon>
        <taxon>Agaricomycotina</taxon>
        <taxon>Agaricomycetes</taxon>
        <taxon>Agaricomycetidae</taxon>
        <taxon>Agaricales</taxon>
        <taxon>Agaricineae</taxon>
        <taxon>Galeropsidaceae</taxon>
        <taxon>Panaeolus</taxon>
    </lineage>
</organism>
<gene>
    <name evidence="3" type="ORF">CVT24_013143</name>
</gene>
<dbReference type="Pfam" id="PF12708">
    <property type="entry name" value="Pect-lyase_RHGA_epim"/>
    <property type="match status" value="2"/>
</dbReference>
<dbReference type="PANTHER" id="PTHR33928">
    <property type="entry name" value="POLYGALACTURONASE QRT3"/>
    <property type="match status" value="1"/>
</dbReference>
<protein>
    <recommendedName>
        <fullName evidence="2">Rhamnogalacturonase A/B/Epimerase-like pectate lyase domain-containing protein</fullName>
    </recommendedName>
</protein>
<evidence type="ECO:0000259" key="2">
    <source>
        <dbReference type="Pfam" id="PF12708"/>
    </source>
</evidence>
<reference evidence="3 4" key="1">
    <citation type="journal article" date="2018" name="Evol. Lett.">
        <title>Horizontal gene cluster transfer increased hallucinogenic mushroom diversity.</title>
        <authorList>
            <person name="Reynolds H.T."/>
            <person name="Vijayakumar V."/>
            <person name="Gluck-Thaler E."/>
            <person name="Korotkin H.B."/>
            <person name="Matheny P.B."/>
            <person name="Slot J.C."/>
        </authorList>
    </citation>
    <scope>NUCLEOTIDE SEQUENCE [LARGE SCALE GENOMIC DNA]</scope>
    <source>
        <strain evidence="3 4">2629</strain>
    </source>
</reference>
<feature type="domain" description="Rhamnogalacturonase A/B/Epimerase-like pectate lyase" evidence="2">
    <location>
        <begin position="443"/>
        <end position="503"/>
    </location>
</feature>
<proteinExistence type="predicted"/>
<dbReference type="InterPro" id="IPR012334">
    <property type="entry name" value="Pectin_lyas_fold"/>
</dbReference>
<dbReference type="InterPro" id="IPR039279">
    <property type="entry name" value="QRT3-like"/>
</dbReference>
<dbReference type="AlphaFoldDB" id="A0A409VVU9"/>
<feature type="signal peptide" evidence="1">
    <location>
        <begin position="1"/>
        <end position="21"/>
    </location>
</feature>
<keyword evidence="4" id="KW-1185">Reference proteome</keyword>
<dbReference type="FunFam" id="2.160.20.10:FF:000049">
    <property type="entry name" value="Putative exo-beta-1,3-glucanase"/>
    <property type="match status" value="1"/>
</dbReference>
<dbReference type="CDD" id="cd23668">
    <property type="entry name" value="GH55_beta13glucanase-like"/>
    <property type="match status" value="1"/>
</dbReference>
<name>A0A409VVU9_9AGAR</name>
<evidence type="ECO:0000256" key="1">
    <source>
        <dbReference type="SAM" id="SignalP"/>
    </source>
</evidence>
<dbReference type="InParanoid" id="A0A409VVU9"/>
<dbReference type="Proteomes" id="UP000284842">
    <property type="component" value="Unassembled WGS sequence"/>
</dbReference>
<feature type="chain" id="PRO_5018965457" description="Rhamnogalacturonase A/B/Epimerase-like pectate lyase domain-containing protein" evidence="1">
    <location>
        <begin position="22"/>
        <end position="805"/>
    </location>
</feature>
<dbReference type="SUPFAM" id="SSF51126">
    <property type="entry name" value="Pectin lyase-like"/>
    <property type="match status" value="2"/>
</dbReference>